<evidence type="ECO:0000256" key="6">
    <source>
        <dbReference type="ARBA" id="ARBA00022692"/>
    </source>
</evidence>
<feature type="transmembrane region" description="Helical" evidence="10">
    <location>
        <begin position="140"/>
        <end position="160"/>
    </location>
</feature>
<keyword evidence="9" id="KW-0046">Antibiotic resistance</keyword>
<keyword evidence="7 10" id="KW-1133">Transmembrane helix</keyword>
<dbReference type="EMBL" id="JBDKWZ010000006">
    <property type="protein sequence ID" value="MEN7548772.1"/>
    <property type="molecule type" value="Genomic_DNA"/>
</dbReference>
<evidence type="ECO:0000256" key="2">
    <source>
        <dbReference type="ARBA" id="ARBA00008417"/>
    </source>
</evidence>
<comment type="subcellular location">
    <subcellularLocation>
        <location evidence="1">Cell membrane</location>
        <topology evidence="1">Multi-pass membrane protein</topology>
    </subcellularLocation>
</comment>
<name>A0AAW9RV52_9BACT</name>
<dbReference type="AlphaFoldDB" id="A0AAW9RV52"/>
<dbReference type="InterPro" id="IPR002528">
    <property type="entry name" value="MATE_fam"/>
</dbReference>
<dbReference type="PIRSF" id="PIRSF006603">
    <property type="entry name" value="DinF"/>
    <property type="match status" value="1"/>
</dbReference>
<dbReference type="NCBIfam" id="TIGR00797">
    <property type="entry name" value="matE"/>
    <property type="match status" value="1"/>
</dbReference>
<reference evidence="11 12" key="1">
    <citation type="submission" date="2024-04" db="EMBL/GenBank/DDBJ databases">
        <title>Novel genus in family Flammeovirgaceae.</title>
        <authorList>
            <person name="Nguyen T.H."/>
            <person name="Vuong T.Q."/>
            <person name="Le H."/>
            <person name="Kim S.-G."/>
        </authorList>
    </citation>
    <scope>NUCLEOTIDE SEQUENCE [LARGE SCALE GENOMIC DNA]</scope>
    <source>
        <strain evidence="11 12">JCM 23209</strain>
    </source>
</reference>
<keyword evidence="5" id="KW-1003">Cell membrane</keyword>
<dbReference type="InterPro" id="IPR051327">
    <property type="entry name" value="MATE_MepA_subfamily"/>
</dbReference>
<feature type="transmembrane region" description="Helical" evidence="10">
    <location>
        <begin position="317"/>
        <end position="341"/>
    </location>
</feature>
<feature type="transmembrane region" description="Helical" evidence="10">
    <location>
        <begin position="420"/>
        <end position="443"/>
    </location>
</feature>
<feature type="transmembrane region" description="Helical" evidence="10">
    <location>
        <begin position="172"/>
        <end position="192"/>
    </location>
</feature>
<keyword evidence="12" id="KW-1185">Reference proteome</keyword>
<comment type="similarity">
    <text evidence="2">Belongs to the multi antimicrobial extrusion (MATE) (TC 2.A.66.1) family. MepA subfamily.</text>
</comment>
<organism evidence="11 12">
    <name type="scientific">Rapidithrix thailandica</name>
    <dbReference type="NCBI Taxonomy" id="413964"/>
    <lineage>
        <taxon>Bacteria</taxon>
        <taxon>Pseudomonadati</taxon>
        <taxon>Bacteroidota</taxon>
        <taxon>Cytophagia</taxon>
        <taxon>Cytophagales</taxon>
        <taxon>Flammeovirgaceae</taxon>
        <taxon>Rapidithrix</taxon>
    </lineage>
</organism>
<comment type="caution">
    <text evidence="11">The sequence shown here is derived from an EMBL/GenBank/DDBJ whole genome shotgun (WGS) entry which is preliminary data.</text>
</comment>
<dbReference type="GO" id="GO:0042910">
    <property type="term" value="F:xenobiotic transmembrane transporter activity"/>
    <property type="evidence" value="ECO:0007669"/>
    <property type="project" value="InterPro"/>
</dbReference>
<dbReference type="InterPro" id="IPR045070">
    <property type="entry name" value="MATE_MepA-like"/>
</dbReference>
<dbReference type="PANTHER" id="PTHR43823:SF3">
    <property type="entry name" value="MULTIDRUG EXPORT PROTEIN MEPA"/>
    <property type="match status" value="1"/>
</dbReference>
<keyword evidence="6 10" id="KW-0812">Transmembrane</keyword>
<dbReference type="RefSeq" id="WP_346821549.1">
    <property type="nucleotide sequence ID" value="NZ_JBDKWZ010000006.1"/>
</dbReference>
<dbReference type="Proteomes" id="UP001403385">
    <property type="component" value="Unassembled WGS sequence"/>
</dbReference>
<evidence type="ECO:0000256" key="1">
    <source>
        <dbReference type="ARBA" id="ARBA00004651"/>
    </source>
</evidence>
<keyword evidence="8 10" id="KW-0472">Membrane</keyword>
<dbReference type="Pfam" id="PF01554">
    <property type="entry name" value="MatE"/>
    <property type="match status" value="2"/>
</dbReference>
<evidence type="ECO:0000313" key="11">
    <source>
        <dbReference type="EMBL" id="MEN7548772.1"/>
    </source>
</evidence>
<evidence type="ECO:0000256" key="10">
    <source>
        <dbReference type="SAM" id="Phobius"/>
    </source>
</evidence>
<dbReference type="GO" id="GO:0046677">
    <property type="term" value="P:response to antibiotic"/>
    <property type="evidence" value="ECO:0007669"/>
    <property type="project" value="UniProtKB-KW"/>
</dbReference>
<keyword evidence="4" id="KW-0813">Transport</keyword>
<evidence type="ECO:0000256" key="9">
    <source>
        <dbReference type="ARBA" id="ARBA00023251"/>
    </source>
</evidence>
<protein>
    <recommendedName>
        <fullName evidence="3">Multidrug export protein MepA</fullName>
    </recommendedName>
</protein>
<feature type="transmembrane region" description="Helical" evidence="10">
    <location>
        <begin position="66"/>
        <end position="88"/>
    </location>
</feature>
<dbReference type="InterPro" id="IPR048279">
    <property type="entry name" value="MdtK-like"/>
</dbReference>
<evidence type="ECO:0000256" key="3">
    <source>
        <dbReference type="ARBA" id="ARBA00022106"/>
    </source>
</evidence>
<evidence type="ECO:0000313" key="12">
    <source>
        <dbReference type="Proteomes" id="UP001403385"/>
    </source>
</evidence>
<feature type="transmembrane region" description="Helical" evidence="10">
    <location>
        <begin position="394"/>
        <end position="414"/>
    </location>
</feature>
<dbReference type="PANTHER" id="PTHR43823">
    <property type="entry name" value="SPORULATION PROTEIN YKVU"/>
    <property type="match status" value="1"/>
</dbReference>
<feature type="transmembrane region" description="Helical" evidence="10">
    <location>
        <begin position="198"/>
        <end position="218"/>
    </location>
</feature>
<feature type="transmembrane region" description="Helical" evidence="10">
    <location>
        <begin position="250"/>
        <end position="270"/>
    </location>
</feature>
<feature type="transmembrane region" description="Helical" evidence="10">
    <location>
        <begin position="21"/>
        <end position="46"/>
    </location>
</feature>
<feature type="transmembrane region" description="Helical" evidence="10">
    <location>
        <begin position="361"/>
        <end position="382"/>
    </location>
</feature>
<evidence type="ECO:0000256" key="5">
    <source>
        <dbReference type="ARBA" id="ARBA00022475"/>
    </source>
</evidence>
<sequence>MDLKEKQKHLMLYGALPEVMWKLSLPAIIAMVLFGLNAFLDAVFVGQLIDKTALAGVSIAYPLSQITFGLGSLVGVGAGTVLSIALGANDTEVQKRLLGNMLWLSLWITVLFAVPTSIFAEELVAFMGGEGQVLALGTAYFKTTLIGAFFWIHGLALNMLIRGEGKIKEAALMMALGLLINIILNPVFILFFDMGVRGAAWATNVAMLIYTLIGYWYFITDKASFVVNVSYLGWDKKLLKSICSTGMPSLIMSVMSVIQAIVVFNVVAGLGNEPDIAFYGAANRILLFMMTPLFGLMRALQPVAGINYGAKQYDRVIQAYSLFTKTGFWVILPFWLLMTLFPQLTLSTMLPGFAFGEGELLNFRVYIFVLPFLPVIFMALVLLPSIENGRMASLLVLARQVVFYIPVMLLLPKLTGLSGVYWGSTGIDIVIIACTYLMVVTAFSKIRKLQDQAVLNG</sequence>
<feature type="transmembrane region" description="Helical" evidence="10">
    <location>
        <begin position="100"/>
        <end position="120"/>
    </location>
</feature>
<evidence type="ECO:0000256" key="8">
    <source>
        <dbReference type="ARBA" id="ARBA00023136"/>
    </source>
</evidence>
<accession>A0AAW9RV52</accession>
<evidence type="ECO:0000256" key="7">
    <source>
        <dbReference type="ARBA" id="ARBA00022989"/>
    </source>
</evidence>
<evidence type="ECO:0000256" key="4">
    <source>
        <dbReference type="ARBA" id="ARBA00022448"/>
    </source>
</evidence>
<dbReference type="GO" id="GO:0015297">
    <property type="term" value="F:antiporter activity"/>
    <property type="evidence" value="ECO:0007669"/>
    <property type="project" value="InterPro"/>
</dbReference>
<dbReference type="CDD" id="cd13143">
    <property type="entry name" value="MATE_MepA_like"/>
    <property type="match status" value="1"/>
</dbReference>
<dbReference type="GO" id="GO:0005886">
    <property type="term" value="C:plasma membrane"/>
    <property type="evidence" value="ECO:0007669"/>
    <property type="project" value="UniProtKB-SubCell"/>
</dbReference>
<gene>
    <name evidence="11" type="ORF">AAG747_12700</name>
</gene>
<proteinExistence type="inferred from homology"/>